<dbReference type="RefSeq" id="WP_249904827.1">
    <property type="nucleotide sequence ID" value="NZ_JAMGBA010000002.1"/>
</dbReference>
<evidence type="ECO:0000313" key="2">
    <source>
        <dbReference type="EMBL" id="MCL6699413.1"/>
    </source>
</evidence>
<proteinExistence type="predicted"/>
<evidence type="ECO:0000313" key="3">
    <source>
        <dbReference type="Proteomes" id="UP001203410"/>
    </source>
</evidence>
<organism evidence="2 3">
    <name type="scientific">Sphingomonas caseinilyticus</name>
    <dbReference type="NCBI Taxonomy" id="2908205"/>
    <lineage>
        <taxon>Bacteria</taxon>
        <taxon>Pseudomonadati</taxon>
        <taxon>Pseudomonadota</taxon>
        <taxon>Alphaproteobacteria</taxon>
        <taxon>Sphingomonadales</taxon>
        <taxon>Sphingomonadaceae</taxon>
        <taxon>Sphingomonas</taxon>
    </lineage>
</organism>
<feature type="compositionally biased region" description="Low complexity" evidence="1">
    <location>
        <begin position="45"/>
        <end position="60"/>
    </location>
</feature>
<keyword evidence="3" id="KW-1185">Reference proteome</keyword>
<protein>
    <submittedName>
        <fullName evidence="2">Uncharacterized protein</fullName>
    </submittedName>
</protein>
<dbReference type="PROSITE" id="PS51257">
    <property type="entry name" value="PROKAR_LIPOPROTEIN"/>
    <property type="match status" value="1"/>
</dbReference>
<evidence type="ECO:0000256" key="1">
    <source>
        <dbReference type="SAM" id="MobiDB-lite"/>
    </source>
</evidence>
<dbReference type="EMBL" id="JAMGBA010000002">
    <property type="protein sequence ID" value="MCL6699413.1"/>
    <property type="molecule type" value="Genomic_DNA"/>
</dbReference>
<sequence>MRKILLFGLMLLAACNREEQPEPPTAAETERLDEAEEMLNDLANEEGAAPEGTAPAVNSD</sequence>
<name>A0ABT0RX57_9SPHN</name>
<reference evidence="2 3" key="1">
    <citation type="submission" date="2022-05" db="EMBL/GenBank/DDBJ databases">
        <authorList>
            <person name="Jo J.-H."/>
            <person name="Im W.-T."/>
        </authorList>
    </citation>
    <scope>NUCLEOTIDE SEQUENCE [LARGE SCALE GENOMIC DNA]</scope>
    <source>
        <strain evidence="2 3">NSE70-1</strain>
    </source>
</reference>
<comment type="caution">
    <text evidence="2">The sequence shown here is derived from an EMBL/GenBank/DDBJ whole genome shotgun (WGS) entry which is preliminary data.</text>
</comment>
<accession>A0ABT0RX57</accession>
<feature type="region of interest" description="Disordered" evidence="1">
    <location>
        <begin position="38"/>
        <end position="60"/>
    </location>
</feature>
<gene>
    <name evidence="2" type="ORF">LZ496_11550</name>
</gene>
<dbReference type="Proteomes" id="UP001203410">
    <property type="component" value="Unassembled WGS sequence"/>
</dbReference>